<dbReference type="EMBL" id="MU865919">
    <property type="protein sequence ID" value="KAK4453701.1"/>
    <property type="molecule type" value="Genomic_DNA"/>
</dbReference>
<reference evidence="1" key="2">
    <citation type="submission" date="2023-05" db="EMBL/GenBank/DDBJ databases">
        <authorList>
            <consortium name="Lawrence Berkeley National Laboratory"/>
            <person name="Steindorff A."/>
            <person name="Hensen N."/>
            <person name="Bonometti L."/>
            <person name="Westerberg I."/>
            <person name="Brannstrom I.O."/>
            <person name="Guillou S."/>
            <person name="Cros-Aarteil S."/>
            <person name="Calhoun S."/>
            <person name="Haridas S."/>
            <person name="Kuo A."/>
            <person name="Mondo S."/>
            <person name="Pangilinan J."/>
            <person name="Riley R."/>
            <person name="Labutti K."/>
            <person name="Andreopoulos B."/>
            <person name="Lipzen A."/>
            <person name="Chen C."/>
            <person name="Yanf M."/>
            <person name="Daum C."/>
            <person name="Ng V."/>
            <person name="Clum A."/>
            <person name="Ohm R."/>
            <person name="Martin F."/>
            <person name="Silar P."/>
            <person name="Natvig D."/>
            <person name="Lalanne C."/>
            <person name="Gautier V."/>
            <person name="Ament-Velasquez S.L."/>
            <person name="Kruys A."/>
            <person name="Hutchinson M.I."/>
            <person name="Powell A.J."/>
            <person name="Barry K."/>
            <person name="Miller A.N."/>
            <person name="Grigoriev I.V."/>
            <person name="Debuchy R."/>
            <person name="Gladieux P."/>
            <person name="Thoren M.H."/>
            <person name="Johannesson H."/>
        </authorList>
    </citation>
    <scope>NUCLEOTIDE SEQUENCE</scope>
    <source>
        <strain evidence="1">PSN243</strain>
    </source>
</reference>
<keyword evidence="2" id="KW-1185">Reference proteome</keyword>
<protein>
    <submittedName>
        <fullName evidence="1">Uncharacterized protein</fullName>
    </submittedName>
</protein>
<evidence type="ECO:0000313" key="2">
    <source>
        <dbReference type="Proteomes" id="UP001321760"/>
    </source>
</evidence>
<dbReference type="AlphaFoldDB" id="A0AAV9GZ12"/>
<comment type="caution">
    <text evidence="1">The sequence shown here is derived from an EMBL/GenBank/DDBJ whole genome shotgun (WGS) entry which is preliminary data.</text>
</comment>
<accession>A0AAV9GZ12</accession>
<sequence length="134" mass="15090">MNHEDAFFHTNIVMSACTASGTKNNNDKTPATFLHFTCEVQSMREFRARKINLEIDFRNVDDQGGKRPLANPTIVSRGPEVIQRFNKIPVLRKRENGIKGALEGGAVVKPGIELHRISSQEYERQYFAEAKSGV</sequence>
<gene>
    <name evidence="1" type="ORF">QBC34DRAFT_434468</name>
</gene>
<reference evidence="1" key="1">
    <citation type="journal article" date="2023" name="Mol. Phylogenet. Evol.">
        <title>Genome-scale phylogeny and comparative genomics of the fungal order Sordariales.</title>
        <authorList>
            <person name="Hensen N."/>
            <person name="Bonometti L."/>
            <person name="Westerberg I."/>
            <person name="Brannstrom I.O."/>
            <person name="Guillou S."/>
            <person name="Cros-Aarteil S."/>
            <person name="Calhoun S."/>
            <person name="Haridas S."/>
            <person name="Kuo A."/>
            <person name="Mondo S."/>
            <person name="Pangilinan J."/>
            <person name="Riley R."/>
            <person name="LaButti K."/>
            <person name="Andreopoulos B."/>
            <person name="Lipzen A."/>
            <person name="Chen C."/>
            <person name="Yan M."/>
            <person name="Daum C."/>
            <person name="Ng V."/>
            <person name="Clum A."/>
            <person name="Steindorff A."/>
            <person name="Ohm R.A."/>
            <person name="Martin F."/>
            <person name="Silar P."/>
            <person name="Natvig D.O."/>
            <person name="Lalanne C."/>
            <person name="Gautier V."/>
            <person name="Ament-Velasquez S.L."/>
            <person name="Kruys A."/>
            <person name="Hutchinson M.I."/>
            <person name="Powell A.J."/>
            <person name="Barry K."/>
            <person name="Miller A.N."/>
            <person name="Grigoriev I.V."/>
            <person name="Debuchy R."/>
            <person name="Gladieux P."/>
            <person name="Hiltunen Thoren M."/>
            <person name="Johannesson H."/>
        </authorList>
    </citation>
    <scope>NUCLEOTIDE SEQUENCE</scope>
    <source>
        <strain evidence="1">PSN243</strain>
    </source>
</reference>
<name>A0AAV9GZ12_9PEZI</name>
<organism evidence="1 2">
    <name type="scientific">Podospora aff. communis PSN243</name>
    <dbReference type="NCBI Taxonomy" id="3040156"/>
    <lineage>
        <taxon>Eukaryota</taxon>
        <taxon>Fungi</taxon>
        <taxon>Dikarya</taxon>
        <taxon>Ascomycota</taxon>
        <taxon>Pezizomycotina</taxon>
        <taxon>Sordariomycetes</taxon>
        <taxon>Sordariomycetidae</taxon>
        <taxon>Sordariales</taxon>
        <taxon>Podosporaceae</taxon>
        <taxon>Podospora</taxon>
    </lineage>
</organism>
<proteinExistence type="predicted"/>
<dbReference type="Proteomes" id="UP001321760">
    <property type="component" value="Unassembled WGS sequence"/>
</dbReference>
<evidence type="ECO:0000313" key="1">
    <source>
        <dbReference type="EMBL" id="KAK4453701.1"/>
    </source>
</evidence>